<dbReference type="Gene3D" id="3.40.20.10">
    <property type="entry name" value="Severin"/>
    <property type="match status" value="1"/>
</dbReference>
<feature type="region of interest" description="Disordered" evidence="2">
    <location>
        <begin position="1"/>
        <end position="29"/>
    </location>
</feature>
<evidence type="ECO:0000256" key="1">
    <source>
        <dbReference type="ARBA" id="ARBA00023203"/>
    </source>
</evidence>
<protein>
    <submittedName>
        <fullName evidence="4">Supervillin c</fullName>
    </submittedName>
</protein>
<dbReference type="GeneTree" id="ENSGT00940000166828"/>
<dbReference type="GO" id="GO:0051016">
    <property type="term" value="P:barbed-end actin filament capping"/>
    <property type="evidence" value="ECO:0007669"/>
    <property type="project" value="TreeGrafter"/>
</dbReference>
<name>A0A9J7XAH6_CYPCA</name>
<reference evidence="4" key="2">
    <citation type="submission" date="2025-09" db="UniProtKB">
        <authorList>
            <consortium name="Ensembl"/>
        </authorList>
    </citation>
    <scope>IDENTIFICATION</scope>
</reference>
<keyword evidence="5" id="KW-1185">Reference proteome</keyword>
<dbReference type="GO" id="GO:0015629">
    <property type="term" value="C:actin cytoskeleton"/>
    <property type="evidence" value="ECO:0007669"/>
    <property type="project" value="TreeGrafter"/>
</dbReference>
<accession>A0A9J7XAH6</accession>
<sequence length="183" mass="20288">MFGAEMTSEHSSLPAYPTTGGDTESDLSTLCQTNTPILSSAVAEHRRSVRPSRRTQGSRNPLRALAAREDIQQDFMQSEENSKIENNTGWRQVQVRLVEPQSRSLNSGDCFLLVTPSHCFLWTGKLSNTIEREKAFEMASVIVTQRDLGCQATGVVHLDEGVNTDSLQAAEFWSLLGGQTHYK</sequence>
<dbReference type="InterPro" id="IPR029006">
    <property type="entry name" value="ADF-H/Gelsolin-like_dom_sf"/>
</dbReference>
<evidence type="ECO:0000256" key="2">
    <source>
        <dbReference type="SAM" id="MobiDB-lite"/>
    </source>
</evidence>
<feature type="domain" description="Gelsolin-like" evidence="3">
    <location>
        <begin position="92"/>
        <end position="144"/>
    </location>
</feature>
<reference evidence="4" key="1">
    <citation type="submission" date="2025-08" db="UniProtKB">
        <authorList>
            <consortium name="Ensembl"/>
        </authorList>
    </citation>
    <scope>IDENTIFICATION</scope>
</reference>
<dbReference type="SUPFAM" id="SSF55753">
    <property type="entry name" value="Actin depolymerizing proteins"/>
    <property type="match status" value="1"/>
</dbReference>
<evidence type="ECO:0000313" key="5">
    <source>
        <dbReference type="Proteomes" id="UP001108240"/>
    </source>
</evidence>
<evidence type="ECO:0000259" key="3">
    <source>
        <dbReference type="Pfam" id="PF00626"/>
    </source>
</evidence>
<proteinExistence type="predicted"/>
<dbReference type="GO" id="GO:0008154">
    <property type="term" value="P:actin polymerization or depolymerization"/>
    <property type="evidence" value="ECO:0007669"/>
    <property type="project" value="TreeGrafter"/>
</dbReference>
<dbReference type="InterPro" id="IPR007123">
    <property type="entry name" value="Gelsolin-like_dom"/>
</dbReference>
<dbReference type="GO" id="GO:0005737">
    <property type="term" value="C:cytoplasm"/>
    <property type="evidence" value="ECO:0007669"/>
    <property type="project" value="TreeGrafter"/>
</dbReference>
<dbReference type="PANTHER" id="PTHR11977">
    <property type="entry name" value="VILLIN"/>
    <property type="match status" value="1"/>
</dbReference>
<evidence type="ECO:0000313" key="4">
    <source>
        <dbReference type="Ensembl" id="ENSCCRP00000104607.1"/>
    </source>
</evidence>
<dbReference type="GO" id="GO:0005546">
    <property type="term" value="F:phosphatidylinositol-4,5-bisphosphate binding"/>
    <property type="evidence" value="ECO:0007669"/>
    <property type="project" value="TreeGrafter"/>
</dbReference>
<dbReference type="GO" id="GO:0051015">
    <property type="term" value="F:actin filament binding"/>
    <property type="evidence" value="ECO:0007669"/>
    <property type="project" value="InterPro"/>
</dbReference>
<dbReference type="Pfam" id="PF00626">
    <property type="entry name" value="Gelsolin"/>
    <property type="match status" value="1"/>
</dbReference>
<dbReference type="GO" id="GO:0051014">
    <property type="term" value="P:actin filament severing"/>
    <property type="evidence" value="ECO:0007669"/>
    <property type="project" value="TreeGrafter"/>
</dbReference>
<feature type="compositionally biased region" description="Polar residues" evidence="2">
    <location>
        <begin position="20"/>
        <end position="29"/>
    </location>
</feature>
<dbReference type="AlphaFoldDB" id="A0A9J7XAH6"/>
<dbReference type="SMART" id="SM00262">
    <property type="entry name" value="GEL"/>
    <property type="match status" value="1"/>
</dbReference>
<dbReference type="Ensembl" id="ENSCCRT00000169784.1">
    <property type="protein sequence ID" value="ENSCCRP00000104607.1"/>
    <property type="gene ID" value="ENSCCRG00000060600.1"/>
</dbReference>
<organism evidence="4 5">
    <name type="scientific">Cyprinus carpio carpio</name>
    <dbReference type="NCBI Taxonomy" id="630221"/>
    <lineage>
        <taxon>Eukaryota</taxon>
        <taxon>Metazoa</taxon>
        <taxon>Chordata</taxon>
        <taxon>Craniata</taxon>
        <taxon>Vertebrata</taxon>
        <taxon>Euteleostomi</taxon>
        <taxon>Actinopterygii</taxon>
        <taxon>Neopterygii</taxon>
        <taxon>Teleostei</taxon>
        <taxon>Ostariophysi</taxon>
        <taxon>Cypriniformes</taxon>
        <taxon>Cyprinidae</taxon>
        <taxon>Cyprininae</taxon>
        <taxon>Cyprinus</taxon>
    </lineage>
</organism>
<dbReference type="InterPro" id="IPR007122">
    <property type="entry name" value="Villin/Gelsolin"/>
</dbReference>
<dbReference type="PANTHER" id="PTHR11977:SF119">
    <property type="entry name" value="SUPERVILLIN ISOFORM X1"/>
    <property type="match status" value="1"/>
</dbReference>
<dbReference type="Proteomes" id="UP001108240">
    <property type="component" value="Unplaced"/>
</dbReference>
<keyword evidence="1" id="KW-0009">Actin-binding</keyword>